<reference evidence="10 11" key="1">
    <citation type="submission" date="2017-02" db="EMBL/GenBank/DDBJ databases">
        <authorList>
            <person name="Peterson S.W."/>
        </authorList>
    </citation>
    <scope>NUCLEOTIDE SEQUENCE [LARGE SCALE GENOMIC DNA]</scope>
    <source>
        <strain evidence="10 11">LSP_Lj1</strain>
    </source>
</reference>
<keyword evidence="5 8" id="KW-1133">Transmembrane helix</keyword>
<evidence type="ECO:0000256" key="8">
    <source>
        <dbReference type="SAM" id="Phobius"/>
    </source>
</evidence>
<evidence type="ECO:0000259" key="9">
    <source>
        <dbReference type="Pfam" id="PF09335"/>
    </source>
</evidence>
<evidence type="ECO:0000256" key="7">
    <source>
        <dbReference type="SAM" id="MobiDB-lite"/>
    </source>
</evidence>
<feature type="region of interest" description="Disordered" evidence="7">
    <location>
        <begin position="1"/>
        <end position="46"/>
    </location>
</feature>
<gene>
    <name evidence="10" type="ORF">FM114_00145</name>
</gene>
<evidence type="ECO:0000256" key="4">
    <source>
        <dbReference type="ARBA" id="ARBA00022692"/>
    </source>
</evidence>
<dbReference type="STRING" id="1255658.FM114_00145"/>
<feature type="domain" description="VTT" evidence="9">
    <location>
        <begin position="98"/>
        <end position="218"/>
    </location>
</feature>
<dbReference type="EMBL" id="FUKQ01000001">
    <property type="protein sequence ID" value="SJN15499.1"/>
    <property type="molecule type" value="Genomic_DNA"/>
</dbReference>
<sequence length="260" mass="28758">MTNSPGEPPAEASSWQAHSTMPPPVGAPSATVEEEKPWWDQPGMPWRHEPSKADKQCLGWIMFMGVFGLAMLPLRGWLLGRSPELLVALMGSRSGTAALGALASQGLSHWWPLCMVAGSLMSIKFDWVFWWAGKLWGRGMIEVWAGQSARATRNYARAERWAHKMGWLGMFVAYVPIPLPLMQVIFVLAGATGMGWKKFMALDFLASTLWLGLYFGLGWWMGEPAVHALKVYARYANYVAIGLVVFIIGSTVVNSNKKQG</sequence>
<dbReference type="Pfam" id="PF09335">
    <property type="entry name" value="VTT_dom"/>
    <property type="match status" value="1"/>
</dbReference>
<evidence type="ECO:0000256" key="5">
    <source>
        <dbReference type="ARBA" id="ARBA00022989"/>
    </source>
</evidence>
<dbReference type="AlphaFoldDB" id="A0A1R4I6X0"/>
<dbReference type="InterPro" id="IPR032816">
    <property type="entry name" value="VTT_dom"/>
</dbReference>
<keyword evidence="3" id="KW-1003">Cell membrane</keyword>
<proteinExistence type="inferred from homology"/>
<dbReference type="RefSeq" id="WP_094763183.1">
    <property type="nucleotide sequence ID" value="NZ_FUKQ01000001.1"/>
</dbReference>
<evidence type="ECO:0000313" key="11">
    <source>
        <dbReference type="Proteomes" id="UP000188342"/>
    </source>
</evidence>
<feature type="transmembrane region" description="Helical" evidence="8">
    <location>
        <begin position="167"/>
        <end position="189"/>
    </location>
</feature>
<evidence type="ECO:0000256" key="2">
    <source>
        <dbReference type="ARBA" id="ARBA00010792"/>
    </source>
</evidence>
<name>A0A1R4I6X0_9ACTN</name>
<keyword evidence="6 8" id="KW-0472">Membrane</keyword>
<dbReference type="PANTHER" id="PTHR42709">
    <property type="entry name" value="ALKALINE PHOSPHATASE LIKE PROTEIN"/>
    <property type="match status" value="1"/>
</dbReference>
<accession>A0A1R4I6X0</accession>
<dbReference type="InterPro" id="IPR051311">
    <property type="entry name" value="DedA_domain"/>
</dbReference>
<evidence type="ECO:0000256" key="6">
    <source>
        <dbReference type="ARBA" id="ARBA00023136"/>
    </source>
</evidence>
<protein>
    <recommendedName>
        <fullName evidence="9">VTT domain-containing protein</fullName>
    </recommendedName>
</protein>
<organism evidence="10 11">
    <name type="scientific">Luteococcus japonicus LSP_Lj1</name>
    <dbReference type="NCBI Taxonomy" id="1255658"/>
    <lineage>
        <taxon>Bacteria</taxon>
        <taxon>Bacillati</taxon>
        <taxon>Actinomycetota</taxon>
        <taxon>Actinomycetes</taxon>
        <taxon>Propionibacteriales</taxon>
        <taxon>Propionibacteriaceae</taxon>
        <taxon>Luteococcus</taxon>
    </lineage>
</organism>
<evidence type="ECO:0000313" key="10">
    <source>
        <dbReference type="EMBL" id="SJN15499.1"/>
    </source>
</evidence>
<comment type="subcellular location">
    <subcellularLocation>
        <location evidence="1">Cell membrane</location>
        <topology evidence="1">Multi-pass membrane protein</topology>
    </subcellularLocation>
</comment>
<evidence type="ECO:0000256" key="1">
    <source>
        <dbReference type="ARBA" id="ARBA00004651"/>
    </source>
</evidence>
<feature type="transmembrane region" description="Helical" evidence="8">
    <location>
        <begin position="201"/>
        <end position="220"/>
    </location>
</feature>
<dbReference type="PANTHER" id="PTHR42709:SF6">
    <property type="entry name" value="UNDECAPRENYL PHOSPHATE TRANSPORTER A"/>
    <property type="match status" value="1"/>
</dbReference>
<feature type="transmembrane region" description="Helical" evidence="8">
    <location>
        <begin position="232"/>
        <end position="253"/>
    </location>
</feature>
<evidence type="ECO:0000256" key="3">
    <source>
        <dbReference type="ARBA" id="ARBA00022475"/>
    </source>
</evidence>
<keyword evidence="11" id="KW-1185">Reference proteome</keyword>
<comment type="similarity">
    <text evidence="2">Belongs to the DedA family.</text>
</comment>
<feature type="transmembrane region" description="Helical" evidence="8">
    <location>
        <begin position="57"/>
        <end position="79"/>
    </location>
</feature>
<dbReference type="GO" id="GO:0005886">
    <property type="term" value="C:plasma membrane"/>
    <property type="evidence" value="ECO:0007669"/>
    <property type="project" value="UniProtKB-SubCell"/>
</dbReference>
<feature type="transmembrane region" description="Helical" evidence="8">
    <location>
        <begin position="110"/>
        <end position="132"/>
    </location>
</feature>
<dbReference type="OrthoDB" id="3727474at2"/>
<keyword evidence="4 8" id="KW-0812">Transmembrane</keyword>
<dbReference type="Proteomes" id="UP000188342">
    <property type="component" value="Unassembled WGS sequence"/>
</dbReference>